<organism evidence="1 2">
    <name type="scientific">Brachionus plicatilis</name>
    <name type="common">Marine rotifer</name>
    <name type="synonym">Brachionus muelleri</name>
    <dbReference type="NCBI Taxonomy" id="10195"/>
    <lineage>
        <taxon>Eukaryota</taxon>
        <taxon>Metazoa</taxon>
        <taxon>Spiralia</taxon>
        <taxon>Gnathifera</taxon>
        <taxon>Rotifera</taxon>
        <taxon>Eurotatoria</taxon>
        <taxon>Monogononta</taxon>
        <taxon>Pseudotrocha</taxon>
        <taxon>Ploima</taxon>
        <taxon>Brachionidae</taxon>
        <taxon>Brachionus</taxon>
    </lineage>
</organism>
<sequence>MRSLVFYQKKVVVYVVRVVCVVTVESVHDFKKYNNFYDQIPKNIYRWVNYSLEHIDHFVHTVLCNTNDKL</sequence>
<gene>
    <name evidence="1" type="ORF">BpHYR1_036417</name>
</gene>
<dbReference type="Proteomes" id="UP000276133">
    <property type="component" value="Unassembled WGS sequence"/>
</dbReference>
<comment type="caution">
    <text evidence="1">The sequence shown here is derived from an EMBL/GenBank/DDBJ whole genome shotgun (WGS) entry which is preliminary data.</text>
</comment>
<proteinExistence type="predicted"/>
<dbReference type="AlphaFoldDB" id="A0A3M7SJG5"/>
<evidence type="ECO:0000313" key="2">
    <source>
        <dbReference type="Proteomes" id="UP000276133"/>
    </source>
</evidence>
<evidence type="ECO:0000313" key="1">
    <source>
        <dbReference type="EMBL" id="RNA35757.1"/>
    </source>
</evidence>
<name>A0A3M7SJG5_BRAPC</name>
<keyword evidence="2" id="KW-1185">Reference proteome</keyword>
<reference evidence="1 2" key="1">
    <citation type="journal article" date="2018" name="Sci. Rep.">
        <title>Genomic signatures of local adaptation to the degree of environmental predictability in rotifers.</title>
        <authorList>
            <person name="Franch-Gras L."/>
            <person name="Hahn C."/>
            <person name="Garcia-Roger E.M."/>
            <person name="Carmona M.J."/>
            <person name="Serra M."/>
            <person name="Gomez A."/>
        </authorList>
    </citation>
    <scope>NUCLEOTIDE SEQUENCE [LARGE SCALE GENOMIC DNA]</scope>
    <source>
        <strain evidence="1">HYR1</strain>
    </source>
</reference>
<protein>
    <submittedName>
        <fullName evidence="1">Uncharacterized protein</fullName>
    </submittedName>
</protein>
<dbReference type="EMBL" id="REGN01001288">
    <property type="protein sequence ID" value="RNA35757.1"/>
    <property type="molecule type" value="Genomic_DNA"/>
</dbReference>
<accession>A0A3M7SJG5</accession>